<reference evidence="2 3" key="1">
    <citation type="submission" date="2020-08" db="EMBL/GenBank/DDBJ databases">
        <title>A Genomic Blueprint of the Chicken Gut Microbiome.</title>
        <authorList>
            <person name="Gilroy R."/>
            <person name="Ravi A."/>
            <person name="Getino M."/>
            <person name="Pursley I."/>
            <person name="Horton D.L."/>
            <person name="Alikhan N.-F."/>
            <person name="Baker D."/>
            <person name="Gharbi K."/>
            <person name="Hall N."/>
            <person name="Watson M."/>
            <person name="Adriaenssens E.M."/>
            <person name="Foster-Nyarko E."/>
            <person name="Jarju S."/>
            <person name="Secka A."/>
            <person name="Antonio M."/>
            <person name="Oren A."/>
            <person name="Chaudhuri R."/>
            <person name="La Ragione R.M."/>
            <person name="Hildebrand F."/>
            <person name="Pallen M.J."/>
        </authorList>
    </citation>
    <scope>NUCLEOTIDE SEQUENCE [LARGE SCALE GENOMIC DNA]</scope>
    <source>
        <strain evidence="2 3">N37</strain>
    </source>
</reference>
<dbReference type="PROSITE" id="PS51257">
    <property type="entry name" value="PROKAR_LIPOPROTEIN"/>
    <property type="match status" value="1"/>
</dbReference>
<dbReference type="RefSeq" id="WP_191739502.1">
    <property type="nucleotide sequence ID" value="NZ_JACSQB010000039.1"/>
</dbReference>
<accession>A0ABR8YQK2</accession>
<evidence type="ECO:0000256" key="1">
    <source>
        <dbReference type="SAM" id="SignalP"/>
    </source>
</evidence>
<keyword evidence="1" id="KW-0732">Signal</keyword>
<sequence>MNKITKLIMTCIFLIFSLTLIGCGTTPDTVVENYFNTLKSKGFIEASNFTDDKLTEEDSKDFNYTLMDKKIQNALASKIEYKILESKTSLTNAKVKVKINYIDLLPIIDRMPNDIIPITIKSLLEGKIENLENGKDLEMTYICDSIKDKNADTAMVVLDINLKRSFKNHWTIVTNDEFFKASLGNARDAGEKLEKLNNKYTNMSKEDQLKLIENYLASLSPEKVNKFFQETLKNAPVENIVKLIRPYIDFLSSDGYKNYYKTIFGESIDEEQLNIVQQELKNISDEDLKAMIEELLSYL</sequence>
<proteinExistence type="predicted"/>
<protein>
    <recommendedName>
        <fullName evidence="4">Lipoprotein</fullName>
    </recommendedName>
</protein>
<organism evidence="2 3">
    <name type="scientific">Clostridium faecium</name>
    <dbReference type="NCBI Taxonomy" id="2762223"/>
    <lineage>
        <taxon>Bacteria</taxon>
        <taxon>Bacillati</taxon>
        <taxon>Bacillota</taxon>
        <taxon>Clostridia</taxon>
        <taxon>Eubacteriales</taxon>
        <taxon>Clostridiaceae</taxon>
        <taxon>Clostridium</taxon>
    </lineage>
</organism>
<feature type="signal peptide" evidence="1">
    <location>
        <begin position="1"/>
        <end position="22"/>
    </location>
</feature>
<dbReference type="Proteomes" id="UP000627166">
    <property type="component" value="Unassembled WGS sequence"/>
</dbReference>
<dbReference type="EMBL" id="JACSQB010000039">
    <property type="protein sequence ID" value="MBD8046531.1"/>
    <property type="molecule type" value="Genomic_DNA"/>
</dbReference>
<feature type="chain" id="PRO_5047366691" description="Lipoprotein" evidence="1">
    <location>
        <begin position="23"/>
        <end position="299"/>
    </location>
</feature>
<keyword evidence="3" id="KW-1185">Reference proteome</keyword>
<evidence type="ECO:0000313" key="2">
    <source>
        <dbReference type="EMBL" id="MBD8046531.1"/>
    </source>
</evidence>
<comment type="caution">
    <text evidence="2">The sequence shown here is derived from an EMBL/GenBank/DDBJ whole genome shotgun (WGS) entry which is preliminary data.</text>
</comment>
<name>A0ABR8YQK2_9CLOT</name>
<evidence type="ECO:0008006" key="4">
    <source>
        <dbReference type="Google" id="ProtNLM"/>
    </source>
</evidence>
<gene>
    <name evidence="2" type="ORF">H9637_05650</name>
</gene>
<evidence type="ECO:0000313" key="3">
    <source>
        <dbReference type="Proteomes" id="UP000627166"/>
    </source>
</evidence>